<dbReference type="PANTHER" id="PTHR10683:SF28">
    <property type="entry name" value="TRANSALDOLASE C"/>
    <property type="match status" value="1"/>
</dbReference>
<comment type="caution">
    <text evidence="2">The sequence shown here is derived from an EMBL/GenBank/DDBJ whole genome shotgun (WGS) entry which is preliminary data.</text>
</comment>
<evidence type="ECO:0000256" key="1">
    <source>
        <dbReference type="ARBA" id="ARBA00023270"/>
    </source>
</evidence>
<dbReference type="InterPro" id="IPR013785">
    <property type="entry name" value="Aldolase_TIM"/>
</dbReference>
<dbReference type="PANTHER" id="PTHR10683">
    <property type="entry name" value="TRANSALDOLASE"/>
    <property type="match status" value="1"/>
</dbReference>
<keyword evidence="1" id="KW-0704">Schiff base</keyword>
<gene>
    <name evidence="2" type="ORF">ABCS64_09730</name>
</gene>
<proteinExistence type="predicted"/>
<dbReference type="Proteomes" id="UP001574673">
    <property type="component" value="Unassembled WGS sequence"/>
</dbReference>
<dbReference type="Pfam" id="PF00923">
    <property type="entry name" value="TAL_FSA"/>
    <property type="match status" value="1"/>
</dbReference>
<dbReference type="Gene3D" id="3.20.20.70">
    <property type="entry name" value="Aldolase class I"/>
    <property type="match status" value="1"/>
</dbReference>
<dbReference type="SUPFAM" id="SSF51569">
    <property type="entry name" value="Aldolase"/>
    <property type="match status" value="1"/>
</dbReference>
<evidence type="ECO:0000313" key="3">
    <source>
        <dbReference type="Proteomes" id="UP001574673"/>
    </source>
</evidence>
<keyword evidence="3" id="KW-1185">Reference proteome</keyword>
<dbReference type="InterPro" id="IPR018225">
    <property type="entry name" value="Transaldolase_AS"/>
</dbReference>
<dbReference type="PROSITE" id="PS01054">
    <property type="entry name" value="TRANSALDOLASE_1"/>
    <property type="match status" value="1"/>
</dbReference>
<reference evidence="3" key="1">
    <citation type="submission" date="2024-06" db="EMBL/GenBank/DDBJ databases">
        <title>Radixoralia hellwigii gen. nov., sp nov., isolated from a root canal in the human oral cavity.</title>
        <authorList>
            <person name="Bartsch S."/>
            <person name="Wittmer A."/>
            <person name="Schulz A.-K."/>
            <person name="Neumann-Schaal M."/>
            <person name="Wolf J."/>
            <person name="Gronow S."/>
            <person name="Tennert C."/>
            <person name="Haecker G."/>
            <person name="Cieplik F."/>
            <person name="Al-Ahmad A."/>
        </authorList>
    </citation>
    <scope>NUCLEOTIDE SEQUENCE [LARGE SCALE GENOMIC DNA]</scope>
    <source>
        <strain evidence="3">Wk13</strain>
    </source>
</reference>
<protein>
    <submittedName>
        <fullName evidence="2">Transaldolase family protein</fullName>
    </submittedName>
</protein>
<dbReference type="InterPro" id="IPR001585">
    <property type="entry name" value="TAL/FSA"/>
</dbReference>
<dbReference type="EMBL" id="JBEUWX010000002">
    <property type="protein sequence ID" value="MFA9950589.1"/>
    <property type="molecule type" value="Genomic_DNA"/>
</dbReference>
<sequence>MFLDTASLPDIEYYRDLGILKGITTNPTLLKQHPAPRHEQLAAILATRPNLLFVQVLGNSADALVEDFEYLLAAFPKAPLGIKVPINTAGMMAVKRMRERRPDVPLLGTAIYSAGQAILAGIAGCAYVAPYVNRMENNGIDPYTVIATSRRYYDNHAIDCRIVGASFKNTRQILHALDAGAHTCTLSPELLRQMLENAVANAAIRVFNADGGL</sequence>
<accession>A0ABV4UGP4</accession>
<organism evidence="2 3">
    <name type="scientific">Dentiradicibacter hellwigii</name>
    <dbReference type="NCBI Taxonomy" id="3149053"/>
    <lineage>
        <taxon>Bacteria</taxon>
        <taxon>Pseudomonadati</taxon>
        <taxon>Pseudomonadota</taxon>
        <taxon>Betaproteobacteria</taxon>
        <taxon>Rhodocyclales</taxon>
        <taxon>Rhodocyclaceae</taxon>
        <taxon>Dentiradicibacter</taxon>
    </lineage>
</organism>
<dbReference type="RefSeq" id="WP_418891634.1">
    <property type="nucleotide sequence ID" value="NZ_JBEUWX010000002.1"/>
</dbReference>
<evidence type="ECO:0000313" key="2">
    <source>
        <dbReference type="EMBL" id="MFA9950589.1"/>
    </source>
</evidence>
<name>A0ABV4UGP4_9RHOO</name>